<dbReference type="Proteomes" id="UP000280296">
    <property type="component" value="Unassembled WGS sequence"/>
</dbReference>
<protein>
    <submittedName>
        <fullName evidence="1">DUF2752 domain-containing protein</fullName>
    </submittedName>
</protein>
<dbReference type="InterPro" id="IPR021215">
    <property type="entry name" value="DUF2752"/>
</dbReference>
<gene>
    <name evidence="1" type="ORF">TsocGM_24930</name>
</gene>
<accession>A0A432MCA4</accession>
<dbReference type="OrthoDB" id="285957at2"/>
<evidence type="ECO:0000313" key="2">
    <source>
        <dbReference type="Proteomes" id="UP000280296"/>
    </source>
</evidence>
<reference evidence="1 2" key="1">
    <citation type="submission" date="2018-12" db="EMBL/GenBank/DDBJ databases">
        <authorList>
            <person name="Toschakov S.V."/>
        </authorList>
    </citation>
    <scope>NUCLEOTIDE SEQUENCE [LARGE SCALE GENOMIC DNA]</scope>
    <source>
        <strain evidence="1 2">GM2012</strain>
    </source>
</reference>
<reference evidence="1 2" key="2">
    <citation type="submission" date="2019-01" db="EMBL/GenBank/DDBJ databases">
        <title>Tautonia sociabilis, a novel thermotolerant planctomycete of Isosphaeraceae family, isolated from a 4000 m deep subterranean habitat.</title>
        <authorList>
            <person name="Kovaleva O.L."/>
            <person name="Elcheninov A.G."/>
            <person name="Van Heerden E."/>
            <person name="Toshchakov S.V."/>
            <person name="Novikov A."/>
            <person name="Bonch-Osmolovskaya E.A."/>
            <person name="Kublanov I.V."/>
        </authorList>
    </citation>
    <scope>NUCLEOTIDE SEQUENCE [LARGE SCALE GENOMIC DNA]</scope>
    <source>
        <strain evidence="1 2">GM2012</strain>
    </source>
</reference>
<keyword evidence="2" id="KW-1185">Reference proteome</keyword>
<proteinExistence type="predicted"/>
<dbReference type="EMBL" id="RYZH01000090">
    <property type="protein sequence ID" value="RUL81614.1"/>
    <property type="molecule type" value="Genomic_DNA"/>
</dbReference>
<dbReference type="RefSeq" id="WP_126728173.1">
    <property type="nucleotide sequence ID" value="NZ_RYZH01000090.1"/>
</dbReference>
<dbReference type="AlphaFoldDB" id="A0A432MCA4"/>
<name>A0A432MCA4_9BACT</name>
<comment type="caution">
    <text evidence="1">The sequence shown here is derived from an EMBL/GenBank/DDBJ whole genome shotgun (WGS) entry which is preliminary data.</text>
</comment>
<sequence length="144" mass="14746">MNPPRPRLGPRTRAALVLAAVALAAPLGLARLLEPDPRGFGTHQRLGLPPRGARLATAAACPSCGMTTSLALATRGQLAACWRAHPAGPLLAPATAAMAGWLLSCAASGRPRGSRSVAGPIAGAAVLASAATRAAWWLRTYWTR</sequence>
<evidence type="ECO:0000313" key="1">
    <source>
        <dbReference type="EMBL" id="RUL81614.1"/>
    </source>
</evidence>
<dbReference type="Pfam" id="PF10825">
    <property type="entry name" value="DUF2752"/>
    <property type="match status" value="1"/>
</dbReference>
<organism evidence="1 2">
    <name type="scientific">Tautonia sociabilis</name>
    <dbReference type="NCBI Taxonomy" id="2080755"/>
    <lineage>
        <taxon>Bacteria</taxon>
        <taxon>Pseudomonadati</taxon>
        <taxon>Planctomycetota</taxon>
        <taxon>Planctomycetia</taxon>
        <taxon>Isosphaerales</taxon>
        <taxon>Isosphaeraceae</taxon>
        <taxon>Tautonia</taxon>
    </lineage>
</organism>